<evidence type="ECO:0000313" key="4">
    <source>
        <dbReference type="EMBL" id="TGO88250.1"/>
    </source>
</evidence>
<keyword evidence="5" id="KW-1185">Reference proteome</keyword>
<dbReference type="GO" id="GO:0043386">
    <property type="term" value="P:mycotoxin biosynthetic process"/>
    <property type="evidence" value="ECO:0007669"/>
    <property type="project" value="InterPro"/>
</dbReference>
<evidence type="ECO:0000256" key="3">
    <source>
        <dbReference type="SAM" id="Phobius"/>
    </source>
</evidence>
<dbReference type="STRING" id="87229.A0A4Z1KUS8"/>
<gene>
    <name evidence="4" type="ORF">BPOR_0174g00030</name>
</gene>
<dbReference type="PANTHER" id="PTHR33365">
    <property type="entry name" value="YALI0B05434P"/>
    <property type="match status" value="1"/>
</dbReference>
<protein>
    <submittedName>
        <fullName evidence="4">Uncharacterized protein</fullName>
    </submittedName>
</protein>
<dbReference type="EMBL" id="PQXO01000174">
    <property type="protein sequence ID" value="TGO88250.1"/>
    <property type="molecule type" value="Genomic_DNA"/>
</dbReference>
<name>A0A4Z1KUS8_9HELO</name>
<sequence>MSAEYHRVDNDEKFIDVSLGRRSTDSLNSTLLDSEYDGNTQDVESIPLPRHTYENRWMWLVHAVLLSFSFGLFVSAYCTRITTLKHVKEYSAWSPAAKAVEYQKVKFNNTMGTGSPYVGYGPDVDKAWSAISYDVGDQMILPDQLDKIGMPNTHLKVKDPNTGVEGYRVGLEVFHQLHCINLLRQVTYRDWYEDISGEFKGGQKGLQMHTDHCLEILRMNVQCNADVGVFTLYMVEDDPLPWPELNSWHVCRNFDAIVDWAMDNSIFNTGAASEPFDFRGEVIPTWLVVTDPLIVRIILMEILIPRCSRKYNNEGHQNQPQYNSFIASPTMSNIKLLPRLSHPWIGSYPHRDSPTSHVLEVDVLHQIKTKNTIQRFNPIKLAKTIAIIGAGSQFPFPPPISPFLQRQPKYSKKKKEEKMSPKESTRIYQSISEMDIEEVDLENESDTTLGSHEKYTFSKSSSPSHFRKIFNDKKSCRRLNIVLIWARWGVVIAMQSLIVFLLLRNGRKSEENNEEGWVPADTETGGDINGLYVPQSHKWTLLKGEESSFFPNMTSNDDRMQIRHNWDMLMPLGSGTVKIPDYEQHPMLGKPIVDDPIRSGPIFEASWTHALHCLYYTVDTYHQLVLSSGQTFGFDGARNDMHASHCFEYLRNQILCMADMTLEGSESVLDATGEGQAHVCRNRKEAIEWIEERRMDDIQSIVGP</sequence>
<dbReference type="Proteomes" id="UP000297280">
    <property type="component" value="Unassembled WGS sequence"/>
</dbReference>
<accession>A0A4Z1KUS8</accession>
<keyword evidence="3" id="KW-0472">Membrane</keyword>
<evidence type="ECO:0000256" key="2">
    <source>
        <dbReference type="ARBA" id="ARBA00035112"/>
    </source>
</evidence>
<keyword evidence="3" id="KW-1133">Transmembrane helix</keyword>
<feature type="transmembrane region" description="Helical" evidence="3">
    <location>
        <begin position="57"/>
        <end position="78"/>
    </location>
</feature>
<reference evidence="4 5" key="1">
    <citation type="submission" date="2017-12" db="EMBL/GenBank/DDBJ databases">
        <title>Comparative genomics of Botrytis spp.</title>
        <authorList>
            <person name="Valero-Jimenez C.A."/>
            <person name="Tapia P."/>
            <person name="Veloso J."/>
            <person name="Silva-Moreno E."/>
            <person name="Staats M."/>
            <person name="Valdes J.H."/>
            <person name="Van Kan J.A.L."/>
        </authorList>
    </citation>
    <scope>NUCLEOTIDE SEQUENCE [LARGE SCALE GENOMIC DNA]</scope>
    <source>
        <strain evidence="4 5">MUCL3349</strain>
    </source>
</reference>
<comment type="similarity">
    <text evidence="2">Belongs to the ustYa family.</text>
</comment>
<comment type="caution">
    <text evidence="4">The sequence shown here is derived from an EMBL/GenBank/DDBJ whole genome shotgun (WGS) entry which is preliminary data.</text>
</comment>
<keyword evidence="3" id="KW-0812">Transmembrane</keyword>
<dbReference type="GO" id="GO:0016491">
    <property type="term" value="F:oxidoreductase activity"/>
    <property type="evidence" value="ECO:0007669"/>
    <property type="project" value="UniProtKB-KW"/>
</dbReference>
<organism evidence="4 5">
    <name type="scientific">Botrytis porri</name>
    <dbReference type="NCBI Taxonomy" id="87229"/>
    <lineage>
        <taxon>Eukaryota</taxon>
        <taxon>Fungi</taxon>
        <taxon>Dikarya</taxon>
        <taxon>Ascomycota</taxon>
        <taxon>Pezizomycotina</taxon>
        <taxon>Leotiomycetes</taxon>
        <taxon>Helotiales</taxon>
        <taxon>Sclerotiniaceae</taxon>
        <taxon>Botrytis</taxon>
    </lineage>
</organism>
<proteinExistence type="inferred from homology"/>
<dbReference type="AlphaFoldDB" id="A0A4Z1KUS8"/>
<dbReference type="Pfam" id="PF11807">
    <property type="entry name" value="UstYa"/>
    <property type="match status" value="2"/>
</dbReference>
<evidence type="ECO:0000313" key="5">
    <source>
        <dbReference type="Proteomes" id="UP000297280"/>
    </source>
</evidence>
<dbReference type="PANTHER" id="PTHR33365:SF4">
    <property type="entry name" value="CYCLOCHLOROTINE BIOSYNTHESIS PROTEIN O"/>
    <property type="match status" value="1"/>
</dbReference>
<feature type="transmembrane region" description="Helical" evidence="3">
    <location>
        <begin position="482"/>
        <end position="503"/>
    </location>
</feature>
<comment type="pathway">
    <text evidence="1">Mycotoxin biosynthesis.</text>
</comment>
<evidence type="ECO:0000256" key="1">
    <source>
        <dbReference type="ARBA" id="ARBA00004685"/>
    </source>
</evidence>
<dbReference type="InterPro" id="IPR021765">
    <property type="entry name" value="UstYa-like"/>
</dbReference>